<protein>
    <submittedName>
        <fullName evidence="3">Possible transcription regulator</fullName>
    </submittedName>
</protein>
<evidence type="ECO:0000259" key="2">
    <source>
        <dbReference type="PROSITE" id="PS50943"/>
    </source>
</evidence>
<dbReference type="SUPFAM" id="SSF47413">
    <property type="entry name" value="lambda repressor-like DNA-binding domains"/>
    <property type="match status" value="1"/>
</dbReference>
<dbReference type="InterPro" id="IPR052345">
    <property type="entry name" value="Rad_response_metalloprotease"/>
</dbReference>
<organism evidence="3">
    <name type="scientific">Phascolarctobacterium succinatutens CAG:287</name>
    <dbReference type="NCBI Taxonomy" id="1263101"/>
    <lineage>
        <taxon>Bacteria</taxon>
        <taxon>Bacillati</taxon>
        <taxon>Bacillota</taxon>
        <taxon>Negativicutes</taxon>
        <taxon>Acidaminococcales</taxon>
        <taxon>Acidaminococcaceae</taxon>
        <taxon>Phascolarctobacterium</taxon>
    </lineage>
</organism>
<dbReference type="InterPro" id="IPR010359">
    <property type="entry name" value="IrrE_HExxH"/>
</dbReference>
<dbReference type="Pfam" id="PF06114">
    <property type="entry name" value="Peptidase_M78"/>
    <property type="match status" value="1"/>
</dbReference>
<dbReference type="PANTHER" id="PTHR43236:SF1">
    <property type="entry name" value="BLL7220 PROTEIN"/>
    <property type="match status" value="1"/>
</dbReference>
<comment type="caution">
    <text evidence="3">The sequence shown here is derived from an EMBL/GenBank/DDBJ whole genome shotgun (WGS) entry which is preliminary data.</text>
</comment>
<comment type="similarity">
    <text evidence="1">Belongs to the short-chain fatty acyl-CoA assimilation regulator (ScfR) family.</text>
</comment>
<dbReference type="Gene3D" id="1.10.10.2910">
    <property type="match status" value="1"/>
</dbReference>
<sequence>MVLNKHNHITGSRLRDARILANKTAKEVAAQIGVSAQALSLYEHEKATPNAENFRQLSIIYGLPISFYYKPEITSKPDGDVYFRSFSSATKLKRDKAFTQAKLFVNDIVGLIGSKIKFPPVDPLFNKIKTSTNIDEDNFDYEVMAKVIRRSWNLGYEPIQDLMYELEKRGIIIMVIDLPEQIDGFSFWFGGRPYMVLNSENNFFRLRMSMAHELCHLFFHGALDDISKDLKRIEQDAKNFAGAFLLPDVTVKKYINSATLQELARLKPQTKLSITGMIKRCSQLTLISPEREVSLQKQISSKRWRKVEPFDDYYSPERPVLIKQAIELLVDKKIYTKQLLLDTFGLDTHFIEQACSVDPDYFTQSKILYMKIL</sequence>
<dbReference type="EMBL" id="CBGL010000090">
    <property type="protein sequence ID" value="CDD11542.1"/>
    <property type="molecule type" value="Genomic_DNA"/>
</dbReference>
<evidence type="ECO:0000256" key="1">
    <source>
        <dbReference type="ARBA" id="ARBA00007227"/>
    </source>
</evidence>
<dbReference type="AlphaFoldDB" id="R6XZC0"/>
<dbReference type="PANTHER" id="PTHR43236">
    <property type="entry name" value="ANTITOXIN HIGA1"/>
    <property type="match status" value="1"/>
</dbReference>
<dbReference type="PROSITE" id="PS50943">
    <property type="entry name" value="HTH_CROC1"/>
    <property type="match status" value="1"/>
</dbReference>
<name>R6XZC0_9FIRM</name>
<gene>
    <name evidence="3" type="ORF">BN587_00562</name>
</gene>
<dbReference type="Proteomes" id="UP000014937">
    <property type="component" value="Unassembled WGS sequence"/>
</dbReference>
<feature type="domain" description="HTH cro/C1-type" evidence="2">
    <location>
        <begin position="14"/>
        <end position="68"/>
    </location>
</feature>
<evidence type="ECO:0000313" key="3">
    <source>
        <dbReference type="EMBL" id="CDD11542.1"/>
    </source>
</evidence>
<dbReference type="InterPro" id="IPR001387">
    <property type="entry name" value="Cro/C1-type_HTH"/>
</dbReference>
<dbReference type="Pfam" id="PF01381">
    <property type="entry name" value="HTH_3"/>
    <property type="match status" value="1"/>
</dbReference>
<dbReference type="InterPro" id="IPR010982">
    <property type="entry name" value="Lambda_DNA-bd_dom_sf"/>
</dbReference>
<dbReference type="HOGENOM" id="CLU_053651_1_1_9"/>
<accession>R6XZC0</accession>
<dbReference type="RefSeq" id="WP_021719652.1">
    <property type="nucleotide sequence ID" value="NZ_FR892771.1"/>
</dbReference>
<dbReference type="Gene3D" id="1.10.260.40">
    <property type="entry name" value="lambda repressor-like DNA-binding domains"/>
    <property type="match status" value="1"/>
</dbReference>
<reference evidence="3" key="1">
    <citation type="submission" date="2012-11" db="EMBL/GenBank/DDBJ databases">
        <title>Dependencies among metagenomic species, viruses, plasmids and units of genetic variation.</title>
        <authorList>
            <person name="Nielsen H.B."/>
            <person name="Almeida M."/>
            <person name="Juncker A.S."/>
            <person name="Rasmussen S."/>
            <person name="Li J."/>
            <person name="Sunagawa S."/>
            <person name="Plichta D."/>
            <person name="Gautier L."/>
            <person name="Le Chatelier E."/>
            <person name="Peletier E."/>
            <person name="Bonde I."/>
            <person name="Nielsen T."/>
            <person name="Manichanh C."/>
            <person name="Arumugam M."/>
            <person name="Batto J."/>
            <person name="Santos M.B.Q.D."/>
            <person name="Blom N."/>
            <person name="Borruel N."/>
            <person name="Burgdorf K.S."/>
            <person name="Boumezbeur F."/>
            <person name="Casellas F."/>
            <person name="Dore J."/>
            <person name="Guarner F."/>
            <person name="Hansen T."/>
            <person name="Hildebrand F."/>
            <person name="Kaas R.S."/>
            <person name="Kennedy S."/>
            <person name="Kristiansen K."/>
            <person name="Kultima J.R."/>
            <person name="Leonard P."/>
            <person name="Levenez F."/>
            <person name="Lund O."/>
            <person name="Moumen B."/>
            <person name="Le Paslier D."/>
            <person name="Pons N."/>
            <person name="Pedersen O."/>
            <person name="Prifti E."/>
            <person name="Qin J."/>
            <person name="Raes J."/>
            <person name="Tap J."/>
            <person name="Tims S."/>
            <person name="Ussery D.W."/>
            <person name="Yamada T."/>
            <person name="MetaHit consortium"/>
            <person name="Renault P."/>
            <person name="Sicheritz-Ponten T."/>
            <person name="Bork P."/>
            <person name="Wang J."/>
            <person name="Brunak S."/>
            <person name="Ehrlich S.D."/>
        </authorList>
    </citation>
    <scope>NUCLEOTIDE SEQUENCE [LARGE SCALE GENOMIC DNA]</scope>
</reference>
<dbReference type="GO" id="GO:0003677">
    <property type="term" value="F:DNA binding"/>
    <property type="evidence" value="ECO:0007669"/>
    <property type="project" value="InterPro"/>
</dbReference>
<dbReference type="CDD" id="cd00093">
    <property type="entry name" value="HTH_XRE"/>
    <property type="match status" value="1"/>
</dbReference>
<proteinExistence type="inferred from homology"/>
<dbReference type="SMART" id="SM00530">
    <property type="entry name" value="HTH_XRE"/>
    <property type="match status" value="1"/>
</dbReference>